<protein>
    <submittedName>
        <fullName evidence="2">Uncharacterized protein</fullName>
    </submittedName>
</protein>
<reference evidence="2 3" key="1">
    <citation type="journal article" date="2014" name="Int. J. Syst. Evol. Microbiol.">
        <title>Solimonas terrae sp. nov., isolated from soil.</title>
        <authorList>
            <person name="Kim S.J."/>
            <person name="Moon J.Y."/>
            <person name="Weon H.Y."/>
            <person name="Ahn J.H."/>
            <person name="Chen W.M."/>
            <person name="Kwon S.W."/>
        </authorList>
    </citation>
    <scope>NUCLEOTIDE SEQUENCE [LARGE SCALE GENOMIC DNA]</scope>
    <source>
        <strain evidence="2 3">KIS83-12</strain>
    </source>
</reference>
<accession>A0A6M2BXP5</accession>
<dbReference type="RefSeq" id="WP_166261308.1">
    <property type="nucleotide sequence ID" value="NZ_JAAMOW010000011.1"/>
</dbReference>
<organism evidence="2 3">
    <name type="scientific">Solimonas terrae</name>
    <dbReference type="NCBI Taxonomy" id="1396819"/>
    <lineage>
        <taxon>Bacteria</taxon>
        <taxon>Pseudomonadati</taxon>
        <taxon>Pseudomonadota</taxon>
        <taxon>Gammaproteobacteria</taxon>
        <taxon>Nevskiales</taxon>
        <taxon>Nevskiaceae</taxon>
        <taxon>Solimonas</taxon>
    </lineage>
</organism>
<feature type="region of interest" description="Disordered" evidence="1">
    <location>
        <begin position="22"/>
        <end position="95"/>
    </location>
</feature>
<dbReference type="EMBL" id="JAAMOW010000011">
    <property type="protein sequence ID" value="NGY06903.1"/>
    <property type="molecule type" value="Genomic_DNA"/>
</dbReference>
<evidence type="ECO:0000313" key="3">
    <source>
        <dbReference type="Proteomes" id="UP000472676"/>
    </source>
</evidence>
<dbReference type="AlphaFoldDB" id="A0A6M2BXP5"/>
<sequence>MSLLTMRHDDFLDLPVLNAASPSGGAASARAVRNAMGAGSTRQPPTARGPAAGKRAEGRVEARPALRPAGTVEPGAVSDTDVFDDPGAHRRACGDPAMTRRRFLAGPKTLAPNASGAGRCSRLSITASGCGGALS</sequence>
<dbReference type="Proteomes" id="UP000472676">
    <property type="component" value="Unassembled WGS sequence"/>
</dbReference>
<name>A0A6M2BXP5_9GAMM</name>
<evidence type="ECO:0000256" key="1">
    <source>
        <dbReference type="SAM" id="MobiDB-lite"/>
    </source>
</evidence>
<feature type="compositionally biased region" description="Basic and acidic residues" evidence="1">
    <location>
        <begin position="54"/>
        <end position="64"/>
    </location>
</feature>
<gene>
    <name evidence="2" type="ORF">G7Y85_19185</name>
</gene>
<feature type="compositionally biased region" description="Low complexity" evidence="1">
    <location>
        <begin position="22"/>
        <end position="38"/>
    </location>
</feature>
<keyword evidence="3" id="KW-1185">Reference proteome</keyword>
<evidence type="ECO:0000313" key="2">
    <source>
        <dbReference type="EMBL" id="NGY06903.1"/>
    </source>
</evidence>
<proteinExistence type="predicted"/>
<comment type="caution">
    <text evidence="2">The sequence shown here is derived from an EMBL/GenBank/DDBJ whole genome shotgun (WGS) entry which is preliminary data.</text>
</comment>